<dbReference type="PROSITE" id="PS51257">
    <property type="entry name" value="PROKAR_LIPOPROTEIN"/>
    <property type="match status" value="1"/>
</dbReference>
<reference evidence="2 3" key="1">
    <citation type="submission" date="2020-07" db="EMBL/GenBank/DDBJ databases">
        <title>Description of Kordia aestuariivivens sp. nov., isolated from a tidal flat.</title>
        <authorList>
            <person name="Park S."/>
            <person name="Yoon J.-H."/>
        </authorList>
    </citation>
    <scope>NUCLEOTIDE SEQUENCE [LARGE SCALE GENOMIC DNA]</scope>
    <source>
        <strain evidence="2 3">YSTF-M3</strain>
    </source>
</reference>
<keyword evidence="3" id="KW-1185">Reference proteome</keyword>
<evidence type="ECO:0000256" key="1">
    <source>
        <dbReference type="SAM" id="SignalP"/>
    </source>
</evidence>
<gene>
    <name evidence="2" type="ORF">H2O64_07100</name>
</gene>
<protein>
    <recommendedName>
        <fullName evidence="4">Lipoprotein</fullName>
    </recommendedName>
</protein>
<sequence length="293" mass="31431">MKKLIFAFAIVLVSFTACKSDEDCCLPNPTVNNLIIKFKFDATQQRLNNIGQPATIPAGNAAQSPNFSRMSANYIEFAPSATTLLGNGQVIYTGAETNEGGNMAIDFQNAQFAGNDEVFLTIPLTDIAPGTYNWVRVSLAYQEGTIQVFGGGLDFVGTLASFVGYNTYITSLDFDGSTTGLFQINENKLQGFWAFEALGFTTQGQAPAGATTVPNPLFDSSPVPQGSCVVTGQFQNGFTYTGNETEDVVVTLSFSVNNSFEWTEINADGKYEPSIGEQLVDMGLRGLIPSVSN</sequence>
<proteinExistence type="predicted"/>
<dbReference type="Proteomes" id="UP000619238">
    <property type="component" value="Unassembled WGS sequence"/>
</dbReference>
<comment type="caution">
    <text evidence="2">The sequence shown here is derived from an EMBL/GenBank/DDBJ whole genome shotgun (WGS) entry which is preliminary data.</text>
</comment>
<dbReference type="EMBL" id="JACGWS010000003">
    <property type="protein sequence ID" value="MBC8754433.1"/>
    <property type="molecule type" value="Genomic_DNA"/>
</dbReference>
<evidence type="ECO:0000313" key="3">
    <source>
        <dbReference type="Proteomes" id="UP000619238"/>
    </source>
</evidence>
<keyword evidence="1" id="KW-0732">Signal</keyword>
<feature type="chain" id="PRO_5046775603" description="Lipoprotein" evidence="1">
    <location>
        <begin position="20"/>
        <end position="293"/>
    </location>
</feature>
<feature type="signal peptide" evidence="1">
    <location>
        <begin position="1"/>
        <end position="19"/>
    </location>
</feature>
<evidence type="ECO:0008006" key="4">
    <source>
        <dbReference type="Google" id="ProtNLM"/>
    </source>
</evidence>
<organism evidence="2 3">
    <name type="scientific">Kordia aestuariivivens</name>
    <dbReference type="NCBI Taxonomy" id="2759037"/>
    <lineage>
        <taxon>Bacteria</taxon>
        <taxon>Pseudomonadati</taxon>
        <taxon>Bacteroidota</taxon>
        <taxon>Flavobacteriia</taxon>
        <taxon>Flavobacteriales</taxon>
        <taxon>Flavobacteriaceae</taxon>
        <taxon>Kordia</taxon>
    </lineage>
</organism>
<evidence type="ECO:0000313" key="2">
    <source>
        <dbReference type="EMBL" id="MBC8754433.1"/>
    </source>
</evidence>
<name>A0ABR7Q7M4_9FLAO</name>
<accession>A0ABR7Q7M4</accession>
<dbReference type="RefSeq" id="WP_187561471.1">
    <property type="nucleotide sequence ID" value="NZ_JACGWS010000003.1"/>
</dbReference>